<dbReference type="InterPro" id="IPR011990">
    <property type="entry name" value="TPR-like_helical_dom_sf"/>
</dbReference>
<protein>
    <recommendedName>
        <fullName evidence="2">MalT-like TPR region domain-containing protein</fullName>
    </recommendedName>
</protein>
<organism evidence="1">
    <name type="scientific">marine sediment metagenome</name>
    <dbReference type="NCBI Taxonomy" id="412755"/>
    <lineage>
        <taxon>unclassified sequences</taxon>
        <taxon>metagenomes</taxon>
        <taxon>ecological metagenomes</taxon>
    </lineage>
</organism>
<name>A0A0F9MMP3_9ZZZZ</name>
<comment type="caution">
    <text evidence="1">The sequence shown here is derived from an EMBL/GenBank/DDBJ whole genome shotgun (WGS) entry which is preliminary data.</text>
</comment>
<evidence type="ECO:0000313" key="1">
    <source>
        <dbReference type="EMBL" id="KKN08580.1"/>
    </source>
</evidence>
<dbReference type="SUPFAM" id="SSF48452">
    <property type="entry name" value="TPR-like"/>
    <property type="match status" value="1"/>
</dbReference>
<dbReference type="EMBL" id="LAZR01004438">
    <property type="protein sequence ID" value="KKN08580.1"/>
    <property type="molecule type" value="Genomic_DNA"/>
</dbReference>
<dbReference type="AlphaFoldDB" id="A0A0F9MMP3"/>
<evidence type="ECO:0008006" key="2">
    <source>
        <dbReference type="Google" id="ProtNLM"/>
    </source>
</evidence>
<sequence>GKDAVEFYEKAASIYLELGSYIKLDELYIKITHIISRFKNNIQATYRLKSIIRKTEELKLYEVSAKLLIQLGNISFRMRDWETAGESWQKASDYLFETDPEEFNNLSSILLLKAGQSFEHSRIKKDLGKRLIFKAVMKINKFDELYEIEEKLAQNLLSRKEFEVSAKKFYDIAIYFKKSLDNLGNIIDEEESKDTMLNAKARFIHFIAEYQAVAALCLRASENRNFNEKIKKLSHESLELFKESISLLKSFLFPIKKEFDHEIVLRITFDTMLIEVIQAMLGIHQLNPIQFLLEDLEKNKALVKELRGSPYFKITERIEKLGIRETFDALLKMHLGHFEVIKNTLISFFI</sequence>
<gene>
    <name evidence="1" type="ORF">LCGC14_1055230</name>
</gene>
<feature type="non-terminal residue" evidence="1">
    <location>
        <position position="1"/>
    </location>
</feature>
<reference evidence="1" key="1">
    <citation type="journal article" date="2015" name="Nature">
        <title>Complex archaea that bridge the gap between prokaryotes and eukaryotes.</title>
        <authorList>
            <person name="Spang A."/>
            <person name="Saw J.H."/>
            <person name="Jorgensen S.L."/>
            <person name="Zaremba-Niedzwiedzka K."/>
            <person name="Martijn J."/>
            <person name="Lind A.E."/>
            <person name="van Eijk R."/>
            <person name="Schleper C."/>
            <person name="Guy L."/>
            <person name="Ettema T.J."/>
        </authorList>
    </citation>
    <scope>NUCLEOTIDE SEQUENCE</scope>
</reference>
<proteinExistence type="predicted"/>
<accession>A0A0F9MMP3</accession>